<keyword evidence="1" id="KW-0472">Membrane</keyword>
<evidence type="ECO:0000256" key="1">
    <source>
        <dbReference type="SAM" id="Phobius"/>
    </source>
</evidence>
<sequence length="176" mass="20211">MKRFFFILLFSDVIACVLLYFLTGTFMDTLTMLLTSVFICFAGVALSCIFNLVKPLKRFAFPMLLNSMILPFLIYVNFEISSSCQLHNHYVMYDFDTPNGEYQIYIHKDTNVFNINRIFDGGSEGVVHGTYIRLCGNKYKLSVSHASSYNDKYNELLIKNDSIHGFNGSSYPLVHE</sequence>
<evidence type="ECO:0000313" key="3">
    <source>
        <dbReference type="Proteomes" id="UP000004524"/>
    </source>
</evidence>
<feature type="transmembrane region" description="Helical" evidence="1">
    <location>
        <begin position="5"/>
        <end position="23"/>
    </location>
</feature>
<dbReference type="Proteomes" id="UP000004524">
    <property type="component" value="Unassembled WGS sequence"/>
</dbReference>
<dbReference type="AlphaFoldDB" id="D8DWX2"/>
<proteinExistence type="predicted"/>
<dbReference type="EMBL" id="ADWO01000056">
    <property type="protein sequence ID" value="EFI72082.1"/>
    <property type="molecule type" value="Genomic_DNA"/>
</dbReference>
<keyword evidence="1" id="KW-0812">Transmembrane</keyword>
<comment type="caution">
    <text evidence="2">The sequence shown here is derived from an EMBL/GenBank/DDBJ whole genome shotgun (WGS) entry which is preliminary data.</text>
</comment>
<gene>
    <name evidence="2" type="ORF">PBR_2200</name>
</gene>
<keyword evidence="1" id="KW-1133">Transmembrane helix</keyword>
<name>D8DWX2_9BACT</name>
<organism evidence="2 3">
    <name type="scientific">Segatella baroniae B14</name>
    <dbReference type="NCBI Taxonomy" id="752555"/>
    <lineage>
        <taxon>Bacteria</taxon>
        <taxon>Pseudomonadati</taxon>
        <taxon>Bacteroidota</taxon>
        <taxon>Bacteroidia</taxon>
        <taxon>Bacteroidales</taxon>
        <taxon>Prevotellaceae</taxon>
        <taxon>Segatella</taxon>
    </lineage>
</organism>
<protein>
    <submittedName>
        <fullName evidence="2">Uncharacterized protein</fullName>
    </submittedName>
</protein>
<feature type="transmembrane region" description="Helical" evidence="1">
    <location>
        <begin position="29"/>
        <end position="52"/>
    </location>
</feature>
<keyword evidence="3" id="KW-1185">Reference proteome</keyword>
<reference evidence="2 3" key="1">
    <citation type="journal article" date="2010" name="Microb. Ecol.">
        <title>Comparative genome analysis of Prevotella ruminicola and Prevotella bryantii: insights into their environmental niche.</title>
        <authorList>
            <consortium name="North American Consortium for Rumen Bacteria"/>
            <person name="Purushe J."/>
            <person name="Fouts D.E."/>
            <person name="Morrison M."/>
            <person name="White B.A."/>
            <person name="Mackie R.I."/>
            <person name="Coutinho P.M."/>
            <person name="Henrissat B."/>
            <person name="Nelson K.E."/>
        </authorList>
    </citation>
    <scope>NUCLEOTIDE SEQUENCE [LARGE SCALE GENOMIC DNA]</scope>
    <source>
        <strain evidence="2 3">B14</strain>
    </source>
</reference>
<accession>D8DWX2</accession>
<evidence type="ECO:0000313" key="2">
    <source>
        <dbReference type="EMBL" id="EFI72082.1"/>
    </source>
</evidence>